<feature type="non-terminal residue" evidence="2">
    <location>
        <position position="1"/>
    </location>
</feature>
<gene>
    <name evidence="2" type="ORF">BaRGS_00040398</name>
</gene>
<evidence type="ECO:0000313" key="3">
    <source>
        <dbReference type="Proteomes" id="UP001519460"/>
    </source>
</evidence>
<feature type="region of interest" description="Disordered" evidence="1">
    <location>
        <begin position="1"/>
        <end position="24"/>
    </location>
</feature>
<keyword evidence="3" id="KW-1185">Reference proteome</keyword>
<sequence length="63" mass="6851">CLHSVRHVPVKPDPFQTRDNKEDDRRLTSLAAEVEINMAAKPVTSVALDKSPNSKPGNPDLSG</sequence>
<feature type="region of interest" description="Disordered" evidence="1">
    <location>
        <begin position="43"/>
        <end position="63"/>
    </location>
</feature>
<comment type="caution">
    <text evidence="2">The sequence shown here is derived from an EMBL/GenBank/DDBJ whole genome shotgun (WGS) entry which is preliminary data.</text>
</comment>
<proteinExistence type="predicted"/>
<dbReference type="AlphaFoldDB" id="A0ABD0J155"/>
<name>A0ABD0J155_9CAEN</name>
<evidence type="ECO:0000256" key="1">
    <source>
        <dbReference type="SAM" id="MobiDB-lite"/>
    </source>
</evidence>
<organism evidence="2 3">
    <name type="scientific">Batillaria attramentaria</name>
    <dbReference type="NCBI Taxonomy" id="370345"/>
    <lineage>
        <taxon>Eukaryota</taxon>
        <taxon>Metazoa</taxon>
        <taxon>Spiralia</taxon>
        <taxon>Lophotrochozoa</taxon>
        <taxon>Mollusca</taxon>
        <taxon>Gastropoda</taxon>
        <taxon>Caenogastropoda</taxon>
        <taxon>Sorbeoconcha</taxon>
        <taxon>Cerithioidea</taxon>
        <taxon>Batillariidae</taxon>
        <taxon>Batillaria</taxon>
    </lineage>
</organism>
<accession>A0ABD0J155</accession>
<evidence type="ECO:0000313" key="2">
    <source>
        <dbReference type="EMBL" id="KAK7444855.1"/>
    </source>
</evidence>
<protein>
    <submittedName>
        <fullName evidence="2">Uncharacterized protein</fullName>
    </submittedName>
</protein>
<reference evidence="2 3" key="1">
    <citation type="journal article" date="2023" name="Sci. Data">
        <title>Genome assembly of the Korean intertidal mud-creeper Batillaria attramentaria.</title>
        <authorList>
            <person name="Patra A.K."/>
            <person name="Ho P.T."/>
            <person name="Jun S."/>
            <person name="Lee S.J."/>
            <person name="Kim Y."/>
            <person name="Won Y.J."/>
        </authorList>
    </citation>
    <scope>NUCLEOTIDE SEQUENCE [LARGE SCALE GENOMIC DNA]</scope>
    <source>
        <strain evidence="2">Wonlab-2016</strain>
    </source>
</reference>
<dbReference type="EMBL" id="JACVVK020000803">
    <property type="protein sequence ID" value="KAK7444855.1"/>
    <property type="molecule type" value="Genomic_DNA"/>
</dbReference>
<dbReference type="Proteomes" id="UP001519460">
    <property type="component" value="Unassembled WGS sequence"/>
</dbReference>